<dbReference type="EMBL" id="JAUSTO010000013">
    <property type="protein sequence ID" value="MDQ0153189.1"/>
    <property type="molecule type" value="Genomic_DNA"/>
</dbReference>
<keyword evidence="3" id="KW-1185">Reference proteome</keyword>
<organism evidence="2 3">
    <name type="scientific">Moryella indoligenes</name>
    <dbReference type="NCBI Taxonomy" id="371674"/>
    <lineage>
        <taxon>Bacteria</taxon>
        <taxon>Bacillati</taxon>
        <taxon>Bacillota</taxon>
        <taxon>Clostridia</taxon>
        <taxon>Lachnospirales</taxon>
        <taxon>Lachnospiraceae</taxon>
        <taxon>Moryella</taxon>
    </lineage>
</organism>
<sequence length="130" mass="14284">MKTLQRISILIALIFSATAITLGGCTHFTGNTQTETSESTAFQALCDQSVIAKAYADQCLNHYLEPFDSDYRPVETAYGFVTGQNPVFLVRYKCSNGIGDIFYGYKIRISDGGECSIMEEGKNTAITLLE</sequence>
<evidence type="ECO:0008006" key="4">
    <source>
        <dbReference type="Google" id="ProtNLM"/>
    </source>
</evidence>
<dbReference type="Proteomes" id="UP001241537">
    <property type="component" value="Unassembled WGS sequence"/>
</dbReference>
<dbReference type="RefSeq" id="WP_146137117.1">
    <property type="nucleotide sequence ID" value="NZ_JAUSTO010000013.1"/>
</dbReference>
<gene>
    <name evidence="2" type="ORF">J2S20_001898</name>
</gene>
<accession>A0AAE4ALF6</accession>
<reference evidence="2" key="1">
    <citation type="submission" date="2023-07" db="EMBL/GenBank/DDBJ databases">
        <title>Genomic Encyclopedia of Type Strains, Phase IV (KMG-IV): sequencing the most valuable type-strain genomes for metagenomic binning, comparative biology and taxonomic classification.</title>
        <authorList>
            <person name="Goeker M."/>
        </authorList>
    </citation>
    <scope>NUCLEOTIDE SEQUENCE</scope>
    <source>
        <strain evidence="2">DSM 19659</strain>
    </source>
</reference>
<name>A0AAE4ALF6_9FIRM</name>
<feature type="chain" id="PRO_5042067328" description="Lipoprotein" evidence="1">
    <location>
        <begin position="20"/>
        <end position="130"/>
    </location>
</feature>
<dbReference type="AlphaFoldDB" id="A0AAE4ALF6"/>
<comment type="caution">
    <text evidence="2">The sequence shown here is derived from an EMBL/GenBank/DDBJ whole genome shotgun (WGS) entry which is preliminary data.</text>
</comment>
<evidence type="ECO:0000313" key="2">
    <source>
        <dbReference type="EMBL" id="MDQ0153189.1"/>
    </source>
</evidence>
<dbReference type="PROSITE" id="PS51257">
    <property type="entry name" value="PROKAR_LIPOPROTEIN"/>
    <property type="match status" value="1"/>
</dbReference>
<keyword evidence="1" id="KW-0732">Signal</keyword>
<feature type="signal peptide" evidence="1">
    <location>
        <begin position="1"/>
        <end position="19"/>
    </location>
</feature>
<protein>
    <recommendedName>
        <fullName evidence="4">Lipoprotein</fullName>
    </recommendedName>
</protein>
<evidence type="ECO:0000313" key="3">
    <source>
        <dbReference type="Proteomes" id="UP001241537"/>
    </source>
</evidence>
<proteinExistence type="predicted"/>
<evidence type="ECO:0000256" key="1">
    <source>
        <dbReference type="SAM" id="SignalP"/>
    </source>
</evidence>